<dbReference type="KEGG" id="sco:SCP1.188c"/>
<feature type="region of interest" description="Disordered" evidence="1">
    <location>
        <begin position="71"/>
        <end position="94"/>
    </location>
</feature>
<geneLocation type="plasmid" evidence="3">
    <name>SCP1</name>
</geneLocation>
<evidence type="ECO:0000313" key="2">
    <source>
        <dbReference type="EMBL" id="CAC36710.1"/>
    </source>
</evidence>
<dbReference type="InParanoid" id="Q9ACW3"/>
<sequence length="94" mass="9873">MGFMSNPDVLAVLANAPHIALLYVAQACIREVGAIAMLIVVLRGTEAESRPEIIAALGDLRGNRKTVIAQRLARRGRPRKRVGPAGSEGKSGAG</sequence>
<feature type="compositionally biased region" description="Basic residues" evidence="1">
    <location>
        <begin position="72"/>
        <end position="82"/>
    </location>
</feature>
<keyword evidence="3" id="KW-1185">Reference proteome</keyword>
<organism evidence="2 3">
    <name type="scientific">Streptomyces coelicolor (strain ATCC BAA-471 / A3(2) / M145)</name>
    <dbReference type="NCBI Taxonomy" id="100226"/>
    <lineage>
        <taxon>Bacteria</taxon>
        <taxon>Bacillati</taxon>
        <taxon>Actinomycetota</taxon>
        <taxon>Actinomycetes</taxon>
        <taxon>Kitasatosporales</taxon>
        <taxon>Streptomycetaceae</taxon>
        <taxon>Streptomyces</taxon>
        <taxon>Streptomyces albidoflavus group</taxon>
    </lineage>
</organism>
<accession>Q9ACW3</accession>
<reference evidence="3" key="2">
    <citation type="journal article" date="2002" name="Nature">
        <title>Complete genome sequence of the model actinomycete Streptomyces coelicolor A3(2).</title>
        <authorList>
            <person name="Bentley S.D."/>
            <person name="Chater K.F."/>
            <person name="Cerdeno-Tarraga A.M."/>
            <person name="Challis G.L."/>
            <person name="Thomson N.R."/>
            <person name="James K.D."/>
            <person name="Harris D.E."/>
            <person name="Quail M.A."/>
            <person name="Kieser H."/>
            <person name="Harper D."/>
            <person name="Bateman A."/>
            <person name="Brown S."/>
            <person name="Chandra G."/>
            <person name="Chen C.W."/>
            <person name="Collins M."/>
            <person name="Cronin A."/>
            <person name="Fraser A."/>
            <person name="Goble A."/>
            <person name="Hidalgo J."/>
            <person name="Hornsby T."/>
            <person name="Howarth S."/>
            <person name="Huang C.H."/>
            <person name="Kieser T."/>
            <person name="Larke L."/>
            <person name="Murphy L."/>
            <person name="Oliver K."/>
            <person name="O'Neil S."/>
            <person name="Rabbinowitsch E."/>
            <person name="Rajandream M.A."/>
            <person name="Rutherford K."/>
            <person name="Rutter S."/>
            <person name="Seeger K."/>
            <person name="Saunders D."/>
            <person name="Sharp S."/>
            <person name="Squares R."/>
            <person name="Squares S."/>
            <person name="Taylor K."/>
            <person name="Warren T."/>
            <person name="Wietzorrek A."/>
            <person name="Woodward J."/>
            <person name="Barrell B.G."/>
            <person name="Parkhill J."/>
            <person name="Hopwood D.A."/>
        </authorList>
    </citation>
    <scope>NUCLEOTIDE SEQUENCE [LARGE SCALE GENOMIC DNA]</scope>
    <source>
        <strain evidence="3">ATCC BAA-471 / A3(2) / M145</strain>
    </source>
</reference>
<protein>
    <submittedName>
        <fullName evidence="2">Uncharacterized protein</fullName>
    </submittedName>
</protein>
<reference evidence="2 3" key="4">
    <citation type="journal article" date="2009" name="Mol. Microbiol.">
        <title>Extracellular signalling, translational control, two repressors and an activator all contribute to the regulation of methylenomycin production in Streptomyces coelicolor.</title>
        <authorList>
            <person name="O'Rourke S."/>
            <person name="Wietzorrek A."/>
            <person name="Fowler K."/>
            <person name="Corre C."/>
            <person name="Challis G.L."/>
            <person name="Chater K.F."/>
        </authorList>
    </citation>
    <scope>NUCLEOTIDE SEQUENCE [LARGE SCALE GENOMIC DNA]</scope>
    <source>
        <strain evidence="3">ATCC BAA-471 / A3(2) / M145</strain>
    </source>
</reference>
<reference evidence="2 3" key="1">
    <citation type="journal article" date="1998" name="J. Bacteriol.">
        <title>Cloning and physical mapping of the EcoRI fragments of the giant linear plasmid SCP1.</title>
        <authorList>
            <person name="Redenbach M."/>
            <person name="Ikeda K."/>
            <person name="Yamasaki M."/>
            <person name="Kinashi H."/>
        </authorList>
    </citation>
    <scope>NUCLEOTIDE SEQUENCE [LARGE SCALE GENOMIC DNA]</scope>
    <source>
        <strain evidence="3">ATCC BAA-471 / A3(2) / M145</strain>
    </source>
</reference>
<dbReference type="HOGENOM" id="CLU_2384779_0_0_11"/>
<reference evidence="2 3" key="3">
    <citation type="journal article" date="2008" name="Proc. Natl. Acad. Sci. U.S.A.">
        <title>2-Alkyl-4-hydroxymethylfuran-3-carboxylic acids, antibiotic production inducers discovered by Streptomyces coelicolor genome mining.</title>
        <authorList>
            <person name="Corre C."/>
            <person name="Song L."/>
            <person name="O'Rourke S."/>
            <person name="Chater K.F."/>
            <person name="Challis G.L."/>
        </authorList>
    </citation>
    <scope>NUCLEOTIDE SEQUENCE [LARGE SCALE GENOMIC DNA]</scope>
    <source>
        <strain evidence="3">ATCC BAA-471 / A3(2) / M145</strain>
    </source>
</reference>
<gene>
    <name evidence="2" type="ordered locus">SCP1.188c</name>
</gene>
<dbReference type="AlphaFoldDB" id="Q9ACW3"/>
<dbReference type="EMBL" id="AL589148">
    <property type="protein sequence ID" value="CAC36710.1"/>
    <property type="molecule type" value="Genomic_DNA"/>
</dbReference>
<dbReference type="Proteomes" id="UP000001973">
    <property type="component" value="Plasmid SCP1"/>
</dbReference>
<name>Q9ACW3_STRCO</name>
<evidence type="ECO:0000256" key="1">
    <source>
        <dbReference type="SAM" id="MobiDB-lite"/>
    </source>
</evidence>
<proteinExistence type="predicted"/>
<evidence type="ECO:0000313" key="3">
    <source>
        <dbReference type="Proteomes" id="UP000001973"/>
    </source>
</evidence>
<dbReference type="RefSeq" id="WP_011039487.1">
    <property type="nucleotide sequence ID" value="NC_003903.1"/>
</dbReference>